<organism evidence="2 3">
    <name type="scientific">Iris pallida</name>
    <name type="common">Sweet iris</name>
    <dbReference type="NCBI Taxonomy" id="29817"/>
    <lineage>
        <taxon>Eukaryota</taxon>
        <taxon>Viridiplantae</taxon>
        <taxon>Streptophyta</taxon>
        <taxon>Embryophyta</taxon>
        <taxon>Tracheophyta</taxon>
        <taxon>Spermatophyta</taxon>
        <taxon>Magnoliopsida</taxon>
        <taxon>Liliopsida</taxon>
        <taxon>Asparagales</taxon>
        <taxon>Iridaceae</taxon>
        <taxon>Iridoideae</taxon>
        <taxon>Irideae</taxon>
        <taxon>Iris</taxon>
    </lineage>
</organism>
<dbReference type="GO" id="GO:0016301">
    <property type="term" value="F:kinase activity"/>
    <property type="evidence" value="ECO:0007669"/>
    <property type="project" value="UniProtKB-KW"/>
</dbReference>
<keyword evidence="2" id="KW-0418">Kinase</keyword>
<feature type="region of interest" description="Disordered" evidence="1">
    <location>
        <begin position="59"/>
        <end position="94"/>
    </location>
</feature>
<gene>
    <name evidence="2" type="ORF">M6B38_384400</name>
</gene>
<keyword evidence="2" id="KW-0675">Receptor</keyword>
<evidence type="ECO:0000313" key="2">
    <source>
        <dbReference type="EMBL" id="KAJ6823283.1"/>
    </source>
</evidence>
<dbReference type="Proteomes" id="UP001140949">
    <property type="component" value="Unassembled WGS sequence"/>
</dbReference>
<feature type="region of interest" description="Disordered" evidence="1">
    <location>
        <begin position="1"/>
        <end position="30"/>
    </location>
</feature>
<keyword evidence="2" id="KW-0808">Transferase</keyword>
<protein>
    <submittedName>
        <fullName evidence="2">Proline-rich receptor-like protein kinase PERK13</fullName>
    </submittedName>
</protein>
<comment type="caution">
    <text evidence="2">The sequence shown here is derived from an EMBL/GenBank/DDBJ whole genome shotgun (WGS) entry which is preliminary data.</text>
</comment>
<dbReference type="AlphaFoldDB" id="A0AAX6G4B5"/>
<accession>A0AAX6G4B5</accession>
<name>A0AAX6G4B5_IRIPA</name>
<evidence type="ECO:0000256" key="1">
    <source>
        <dbReference type="SAM" id="MobiDB-lite"/>
    </source>
</evidence>
<reference evidence="2" key="2">
    <citation type="submission" date="2023-04" db="EMBL/GenBank/DDBJ databases">
        <authorList>
            <person name="Bruccoleri R.E."/>
            <person name="Oakeley E.J."/>
            <person name="Faust A.-M."/>
            <person name="Dessus-Babus S."/>
            <person name="Altorfer M."/>
            <person name="Burckhardt D."/>
            <person name="Oertli M."/>
            <person name="Naumann U."/>
            <person name="Petersen F."/>
            <person name="Wong J."/>
        </authorList>
    </citation>
    <scope>NUCLEOTIDE SEQUENCE</scope>
    <source>
        <strain evidence="2">GSM-AAB239-AS_SAM_17_03QT</strain>
        <tissue evidence="2">Leaf</tissue>
    </source>
</reference>
<sequence length="112" mass="12495">MPPSHSHVGRPPPLPEPQPPPPPPHWPPPLAVVARRPARELATTARAWLHVRACKRECWRRHTPPWHGDPRRRLPPTPANAGQQPPDGHRPPGCAVEAISAFERRPVVTARD</sequence>
<dbReference type="EMBL" id="JANAVB010023114">
    <property type="protein sequence ID" value="KAJ6823283.1"/>
    <property type="molecule type" value="Genomic_DNA"/>
</dbReference>
<proteinExistence type="predicted"/>
<feature type="compositionally biased region" description="Pro residues" evidence="1">
    <location>
        <begin position="10"/>
        <end position="30"/>
    </location>
</feature>
<keyword evidence="3" id="KW-1185">Reference proteome</keyword>
<reference evidence="2" key="1">
    <citation type="journal article" date="2023" name="GigaByte">
        <title>Genome assembly of the bearded iris, Iris pallida Lam.</title>
        <authorList>
            <person name="Bruccoleri R.E."/>
            <person name="Oakeley E.J."/>
            <person name="Faust A.M.E."/>
            <person name="Altorfer M."/>
            <person name="Dessus-Babus S."/>
            <person name="Burckhardt D."/>
            <person name="Oertli M."/>
            <person name="Naumann U."/>
            <person name="Petersen F."/>
            <person name="Wong J."/>
        </authorList>
    </citation>
    <scope>NUCLEOTIDE SEQUENCE</scope>
    <source>
        <strain evidence="2">GSM-AAB239-AS_SAM_17_03QT</strain>
    </source>
</reference>
<evidence type="ECO:0000313" key="3">
    <source>
        <dbReference type="Proteomes" id="UP001140949"/>
    </source>
</evidence>